<dbReference type="AlphaFoldDB" id="A0A931IGV3"/>
<dbReference type="InterPro" id="IPR042171">
    <property type="entry name" value="Acyl-CoA_hotdog"/>
</dbReference>
<protein>
    <submittedName>
        <fullName evidence="3">Thioesterase family protein</fullName>
    </submittedName>
</protein>
<dbReference type="InterPro" id="IPR049449">
    <property type="entry name" value="TesB_ACOT8-like_N"/>
</dbReference>
<organism evidence="3 4">
    <name type="scientific">Nocardia bovistercoris</name>
    <dbReference type="NCBI Taxonomy" id="2785916"/>
    <lineage>
        <taxon>Bacteria</taxon>
        <taxon>Bacillati</taxon>
        <taxon>Actinomycetota</taxon>
        <taxon>Actinomycetes</taxon>
        <taxon>Mycobacteriales</taxon>
        <taxon>Nocardiaceae</taxon>
        <taxon>Nocardia</taxon>
    </lineage>
</organism>
<keyword evidence="4" id="KW-1185">Reference proteome</keyword>
<sequence>MTAPMAFFERTPVGFEPLAYSASAWSPDMVNGPAVCGLLARTLELEFGAPEFTPVRLTVDLFRPVQRRTSEVRTVEVRSGNRIRVADAELVQDGEVKARATAVFLRRSQQPPGELWTRAELPAPPPEELSDPPGRPLWGSDDHPDGWTGDLSEHQNASRKRCWQTPLPTVLGEPLTPFAAVATIAEAASLMTNWSTAGVGFINADLTIALTRPVRGTAIGVEGDSHFSEHGISVGSATLFDREGAFGTAMVTALANAERTVDFVEEDFAELRRG</sequence>
<evidence type="ECO:0000313" key="3">
    <source>
        <dbReference type="EMBL" id="MBH0781512.1"/>
    </source>
</evidence>
<comment type="caution">
    <text evidence="3">The sequence shown here is derived from an EMBL/GenBank/DDBJ whole genome shotgun (WGS) entry which is preliminary data.</text>
</comment>
<gene>
    <name evidence="3" type="ORF">IT779_35105</name>
</gene>
<evidence type="ECO:0000313" key="4">
    <source>
        <dbReference type="Proteomes" id="UP000655751"/>
    </source>
</evidence>
<feature type="region of interest" description="Disordered" evidence="1">
    <location>
        <begin position="114"/>
        <end position="159"/>
    </location>
</feature>
<dbReference type="RefSeq" id="WP_196153797.1">
    <property type="nucleotide sequence ID" value="NZ_JADMLG010000025.1"/>
</dbReference>
<evidence type="ECO:0000259" key="2">
    <source>
        <dbReference type="Pfam" id="PF13622"/>
    </source>
</evidence>
<evidence type="ECO:0000256" key="1">
    <source>
        <dbReference type="SAM" id="MobiDB-lite"/>
    </source>
</evidence>
<proteinExistence type="predicted"/>
<reference evidence="3" key="1">
    <citation type="submission" date="2020-11" db="EMBL/GenBank/DDBJ databases">
        <title>Nocardia NEAU-351.nov., a novel actinomycete isolated from the cow dung.</title>
        <authorList>
            <person name="Zhang X."/>
        </authorList>
    </citation>
    <scope>NUCLEOTIDE SEQUENCE</scope>
    <source>
        <strain evidence="3">NEAU-351</strain>
    </source>
</reference>
<dbReference type="Pfam" id="PF13622">
    <property type="entry name" value="4HBT_3"/>
    <property type="match status" value="1"/>
</dbReference>
<dbReference type="InterPro" id="IPR029069">
    <property type="entry name" value="HotDog_dom_sf"/>
</dbReference>
<accession>A0A931IGV3</accession>
<dbReference type="Gene3D" id="2.40.160.210">
    <property type="entry name" value="Acyl-CoA thioesterase, double hotdog domain"/>
    <property type="match status" value="1"/>
</dbReference>
<dbReference type="EMBL" id="JADMLG010000025">
    <property type="protein sequence ID" value="MBH0781512.1"/>
    <property type="molecule type" value="Genomic_DNA"/>
</dbReference>
<dbReference type="Proteomes" id="UP000655751">
    <property type="component" value="Unassembled WGS sequence"/>
</dbReference>
<name>A0A931IGV3_9NOCA</name>
<dbReference type="SUPFAM" id="SSF54637">
    <property type="entry name" value="Thioesterase/thiol ester dehydrase-isomerase"/>
    <property type="match status" value="2"/>
</dbReference>
<feature type="domain" description="Acyl-CoA thioesterase-like N-terminal HotDog" evidence="2">
    <location>
        <begin position="23"/>
        <end position="104"/>
    </location>
</feature>